<dbReference type="InterPro" id="IPR038730">
    <property type="entry name" value="HyfE-like"/>
</dbReference>
<keyword evidence="4 6" id="KW-1133">Transmembrane helix</keyword>
<proteinExistence type="predicted"/>
<feature type="transmembrane region" description="Helical" evidence="6">
    <location>
        <begin position="53"/>
        <end position="71"/>
    </location>
</feature>
<organism evidence="7">
    <name type="scientific">Candidatus Moduliflexus flocculans</name>
    <dbReference type="NCBI Taxonomy" id="1499966"/>
    <lineage>
        <taxon>Bacteria</taxon>
        <taxon>Candidatus Moduliflexota</taxon>
        <taxon>Candidatus Moduliflexia</taxon>
        <taxon>Candidatus Moduliflexales</taxon>
        <taxon>Candidatus Moduliflexaceae</taxon>
    </lineage>
</organism>
<protein>
    <submittedName>
        <fullName evidence="7">Hydrogenase-4 component E</fullName>
    </submittedName>
</protein>
<comment type="subcellular location">
    <subcellularLocation>
        <location evidence="1">Cell membrane</location>
        <topology evidence="1">Multi-pass membrane protein</topology>
    </subcellularLocation>
</comment>
<evidence type="ECO:0000256" key="1">
    <source>
        <dbReference type="ARBA" id="ARBA00004651"/>
    </source>
</evidence>
<dbReference type="Proteomes" id="UP000030700">
    <property type="component" value="Unassembled WGS sequence"/>
</dbReference>
<dbReference type="GO" id="GO:0005886">
    <property type="term" value="C:plasma membrane"/>
    <property type="evidence" value="ECO:0007669"/>
    <property type="project" value="UniProtKB-SubCell"/>
</dbReference>
<gene>
    <name evidence="7" type="ORF">U14_04457</name>
</gene>
<dbReference type="AlphaFoldDB" id="A0A0S6W4B7"/>
<feature type="transmembrane region" description="Helical" evidence="6">
    <location>
        <begin position="122"/>
        <end position="141"/>
    </location>
</feature>
<evidence type="ECO:0000256" key="3">
    <source>
        <dbReference type="ARBA" id="ARBA00022692"/>
    </source>
</evidence>
<evidence type="ECO:0000256" key="5">
    <source>
        <dbReference type="ARBA" id="ARBA00023136"/>
    </source>
</evidence>
<sequence length="217" mass="24516">MIDILLILIVATASFILTTRHIRSLITTYAIQSLLLAAIAVTRYEQEKSGELLMLAAMTLLLKVFVIPMFLRRVHESMPVKRDIGFHYLQPVFAMIAGILIFLALYSLLSRFAPLMQVEKDSLFVAVLGISLMFMGLIVIFTRLQALTDIVGYLTMENGVLLFSLFFQELPFILEILVLLDLVVLIVVSAFLAFGIDATLEKFHEKLHQFSNLFGEE</sequence>
<reference evidence="7" key="1">
    <citation type="journal article" date="2015" name="PeerJ">
        <title>First genomic representation of candidate bacterial phylum KSB3 points to enhanced environmental sensing as a trigger of wastewater bulking.</title>
        <authorList>
            <person name="Sekiguchi Y."/>
            <person name="Ohashi A."/>
            <person name="Parks D.H."/>
            <person name="Yamauchi T."/>
            <person name="Tyson G.W."/>
            <person name="Hugenholtz P."/>
        </authorList>
    </citation>
    <scope>NUCLEOTIDE SEQUENCE [LARGE SCALE GENOMIC DNA]</scope>
</reference>
<evidence type="ECO:0000313" key="8">
    <source>
        <dbReference type="Proteomes" id="UP000030700"/>
    </source>
</evidence>
<keyword evidence="8" id="KW-1185">Reference proteome</keyword>
<dbReference type="PANTHER" id="PTHR38601">
    <property type="entry name" value="HYDROGENASE-4 COMPONENT E"/>
    <property type="match status" value="1"/>
</dbReference>
<feature type="transmembrane region" description="Helical" evidence="6">
    <location>
        <begin position="92"/>
        <end position="110"/>
    </location>
</feature>
<dbReference type="EMBL" id="DF820459">
    <property type="protein sequence ID" value="GAK53196.1"/>
    <property type="molecule type" value="Genomic_DNA"/>
</dbReference>
<evidence type="ECO:0000313" key="7">
    <source>
        <dbReference type="EMBL" id="GAK53196.1"/>
    </source>
</evidence>
<keyword evidence="2" id="KW-1003">Cell membrane</keyword>
<accession>A0A0S6W4B7</accession>
<evidence type="ECO:0000256" key="6">
    <source>
        <dbReference type="SAM" id="Phobius"/>
    </source>
</evidence>
<evidence type="ECO:0000256" key="4">
    <source>
        <dbReference type="ARBA" id="ARBA00022989"/>
    </source>
</evidence>
<evidence type="ECO:0000256" key="2">
    <source>
        <dbReference type="ARBA" id="ARBA00022475"/>
    </source>
</evidence>
<dbReference type="PANTHER" id="PTHR38601:SF1">
    <property type="entry name" value="HYDROGENASE-4 COMPONENT E"/>
    <property type="match status" value="1"/>
</dbReference>
<dbReference type="HOGENOM" id="CLU_088957_0_0_0"/>
<dbReference type="STRING" id="1499966.U14_04457"/>
<keyword evidence="5 6" id="KW-0472">Membrane</keyword>
<name>A0A0S6W4B7_9BACT</name>
<keyword evidence="3 6" id="KW-0812">Transmembrane</keyword>
<feature type="transmembrane region" description="Helical" evidence="6">
    <location>
        <begin position="173"/>
        <end position="196"/>
    </location>
</feature>